<feature type="compositionally biased region" description="Low complexity" evidence="14">
    <location>
        <begin position="64"/>
        <end position="83"/>
    </location>
</feature>
<dbReference type="GO" id="GO:0008360">
    <property type="term" value="P:regulation of cell shape"/>
    <property type="evidence" value="ECO:0007669"/>
    <property type="project" value="UniProtKB-UniRule"/>
</dbReference>
<keyword evidence="9" id="KW-0449">Lipoprotein</keyword>
<dbReference type="Pfam" id="PF17964">
    <property type="entry name" value="Big_10"/>
    <property type="match status" value="1"/>
</dbReference>
<comment type="pathway">
    <text evidence="1 13">Cell wall biogenesis; peptidoglycan biosynthesis.</text>
</comment>
<dbReference type="PROSITE" id="PS52029">
    <property type="entry name" value="LD_TPASE"/>
    <property type="match status" value="1"/>
</dbReference>
<keyword evidence="11 13" id="KW-0961">Cell wall biogenesis/degradation</keyword>
<feature type="chain" id="PRO_5003689247" description="L,D-TPase catalytic domain-containing protein" evidence="15">
    <location>
        <begin position="22"/>
        <end position="391"/>
    </location>
</feature>
<dbReference type="PANTHER" id="PTHR30582:SF2">
    <property type="entry name" value="L,D-TRANSPEPTIDASE YCIB-RELATED"/>
    <property type="match status" value="1"/>
</dbReference>
<dbReference type="PANTHER" id="PTHR30582">
    <property type="entry name" value="L,D-TRANSPEPTIDASE"/>
    <property type="match status" value="1"/>
</dbReference>
<dbReference type="SUPFAM" id="SSF141523">
    <property type="entry name" value="L,D-transpeptidase catalytic domain-like"/>
    <property type="match status" value="1"/>
</dbReference>
<dbReference type="InterPro" id="IPR041280">
    <property type="entry name" value="Big_10"/>
</dbReference>
<protein>
    <recommendedName>
        <fullName evidence="16">L,D-TPase catalytic domain-containing protein</fullName>
    </recommendedName>
</protein>
<dbReference type="EMBL" id="FO203431">
    <property type="protein sequence ID" value="CCH86891.1"/>
    <property type="molecule type" value="Genomic_DNA"/>
</dbReference>
<keyword evidence="4 15" id="KW-0732">Signal</keyword>
<dbReference type="CDD" id="cd16913">
    <property type="entry name" value="YkuD_like"/>
    <property type="match status" value="1"/>
</dbReference>
<dbReference type="GO" id="GO:0071555">
    <property type="term" value="P:cell wall organization"/>
    <property type="evidence" value="ECO:0007669"/>
    <property type="project" value="UniProtKB-UniRule"/>
</dbReference>
<reference evidence="17 18" key="1">
    <citation type="journal article" date="2012" name="J. Bacteriol.">
        <title>Genome Sequence of Radiation-Resistant Modestobacter marinus Strain BC501, a Representative Actinobacterium That Thrives on Calcareous Stone Surfaces.</title>
        <authorList>
            <person name="Normand P."/>
            <person name="Gury J."/>
            <person name="Pujic P."/>
            <person name="Chouaia B."/>
            <person name="Crotti E."/>
            <person name="Brusetti L."/>
            <person name="Daffonchio D."/>
            <person name="Vacherie B."/>
            <person name="Barbe V."/>
            <person name="Medigue C."/>
            <person name="Calteau A."/>
            <person name="Ghodhbane-Gtari F."/>
            <person name="Essoussi I."/>
            <person name="Nouioui I."/>
            <person name="Abbassi-Ghozzi I."/>
            <person name="Gtari M."/>
        </authorList>
    </citation>
    <scope>NUCLEOTIDE SEQUENCE [LARGE SCALE GENOMIC DNA]</scope>
    <source>
        <strain evidence="18">BC 501</strain>
    </source>
</reference>
<dbReference type="InterPro" id="IPR050979">
    <property type="entry name" value="LD-transpeptidase"/>
</dbReference>
<proteinExistence type="predicted"/>
<evidence type="ECO:0000256" key="6">
    <source>
        <dbReference type="ARBA" id="ARBA00022984"/>
    </source>
</evidence>
<dbReference type="Pfam" id="PF03734">
    <property type="entry name" value="YkuD"/>
    <property type="match status" value="1"/>
</dbReference>
<keyword evidence="7" id="KW-0472">Membrane</keyword>
<keyword evidence="3" id="KW-0808">Transferase</keyword>
<evidence type="ECO:0000313" key="17">
    <source>
        <dbReference type="EMBL" id="CCH86891.1"/>
    </source>
</evidence>
<name>I4EU28_MODI5</name>
<keyword evidence="5 13" id="KW-0133">Cell shape</keyword>
<feature type="domain" description="L,D-TPase catalytic" evidence="16">
    <location>
        <begin position="234"/>
        <end position="360"/>
    </location>
</feature>
<evidence type="ECO:0000256" key="8">
    <source>
        <dbReference type="ARBA" id="ARBA00023139"/>
    </source>
</evidence>
<dbReference type="FunFam" id="2.40.440.10:FF:000005">
    <property type="entry name" value="L,D-transpeptidase 2"/>
    <property type="match status" value="1"/>
</dbReference>
<dbReference type="KEGG" id="mmar:MODMU_1442"/>
<evidence type="ECO:0000256" key="13">
    <source>
        <dbReference type="PROSITE-ProRule" id="PRU01373"/>
    </source>
</evidence>
<dbReference type="InterPro" id="IPR005490">
    <property type="entry name" value="LD_TPept_cat_dom"/>
</dbReference>
<dbReference type="AlphaFoldDB" id="I4EU28"/>
<organism evidence="17 18">
    <name type="scientific">Modestobacter italicus (strain DSM 44449 / CECT 9708 / BC 501)</name>
    <dbReference type="NCBI Taxonomy" id="2732864"/>
    <lineage>
        <taxon>Bacteria</taxon>
        <taxon>Bacillati</taxon>
        <taxon>Actinomycetota</taxon>
        <taxon>Actinomycetes</taxon>
        <taxon>Geodermatophilales</taxon>
        <taxon>Geodermatophilaceae</taxon>
        <taxon>Modestobacter</taxon>
    </lineage>
</organism>
<dbReference type="HOGENOM" id="CLU_039404_3_0_11"/>
<evidence type="ECO:0000256" key="15">
    <source>
        <dbReference type="SAM" id="SignalP"/>
    </source>
</evidence>
<evidence type="ECO:0000256" key="1">
    <source>
        <dbReference type="ARBA" id="ARBA00004752"/>
    </source>
</evidence>
<dbReference type="eggNOG" id="COG1376">
    <property type="taxonomic scope" value="Bacteria"/>
</dbReference>
<keyword evidence="8" id="KW-0564">Palmitate</keyword>
<accession>I4EU28</accession>
<dbReference type="UniPathway" id="UPA00219"/>
<dbReference type="Proteomes" id="UP000006461">
    <property type="component" value="Chromosome"/>
</dbReference>
<dbReference type="GO" id="GO:0018104">
    <property type="term" value="P:peptidoglycan-protein cross-linking"/>
    <property type="evidence" value="ECO:0007669"/>
    <property type="project" value="TreeGrafter"/>
</dbReference>
<dbReference type="InterPro" id="IPR038063">
    <property type="entry name" value="Transpep_catalytic_dom"/>
</dbReference>
<evidence type="ECO:0000256" key="4">
    <source>
        <dbReference type="ARBA" id="ARBA00022729"/>
    </source>
</evidence>
<dbReference type="Gene3D" id="2.60.40.3710">
    <property type="match status" value="1"/>
</dbReference>
<dbReference type="CDD" id="cd13432">
    <property type="entry name" value="LDT_IgD_like_2"/>
    <property type="match status" value="1"/>
</dbReference>
<feature type="signal peptide" evidence="15">
    <location>
        <begin position="1"/>
        <end position="21"/>
    </location>
</feature>
<gene>
    <name evidence="17" type="ordered locus">MODMU_1442</name>
</gene>
<dbReference type="GO" id="GO:0071972">
    <property type="term" value="F:peptidoglycan L,D-transpeptidase activity"/>
    <property type="evidence" value="ECO:0007669"/>
    <property type="project" value="TreeGrafter"/>
</dbReference>
<dbReference type="PATRIC" id="fig|477641.3.peg.1365"/>
<dbReference type="STRING" id="477641.MODMU_1442"/>
<keyword evidence="10" id="KW-0012">Acyltransferase</keyword>
<evidence type="ECO:0000256" key="14">
    <source>
        <dbReference type="SAM" id="MobiDB-lite"/>
    </source>
</evidence>
<feature type="region of interest" description="Disordered" evidence="14">
    <location>
        <begin position="17"/>
        <end position="36"/>
    </location>
</feature>
<evidence type="ECO:0000256" key="2">
    <source>
        <dbReference type="ARBA" id="ARBA00022475"/>
    </source>
</evidence>
<keyword evidence="18" id="KW-1185">Reference proteome</keyword>
<evidence type="ECO:0000256" key="9">
    <source>
        <dbReference type="ARBA" id="ARBA00023288"/>
    </source>
</evidence>
<feature type="region of interest" description="Disordered" evidence="14">
    <location>
        <begin position="52"/>
        <end position="96"/>
    </location>
</feature>
<feature type="active site" description="Nucleophile" evidence="13">
    <location>
        <position position="336"/>
    </location>
</feature>
<evidence type="ECO:0000256" key="5">
    <source>
        <dbReference type="ARBA" id="ARBA00022960"/>
    </source>
</evidence>
<evidence type="ECO:0000313" key="18">
    <source>
        <dbReference type="Proteomes" id="UP000006461"/>
    </source>
</evidence>
<keyword evidence="6 13" id="KW-0573">Peptidoglycan synthesis</keyword>
<evidence type="ECO:0000256" key="10">
    <source>
        <dbReference type="ARBA" id="ARBA00023315"/>
    </source>
</evidence>
<dbReference type="Gene3D" id="2.40.440.10">
    <property type="entry name" value="L,D-transpeptidase catalytic domain-like"/>
    <property type="match status" value="1"/>
</dbReference>
<sequence>MFMAASLALLAGCQGSSSSGAAEGTGAPESSATPAQLSLSLADGAVDVSPTTPLEVGVTGGDLGDVTVTDGAGAAVPGSVGPAPEDPAKTLWTPEQPLGYGTSYTVTATAANADDDETTSTSTFTTVTPATLSTPGIGPLDGTTVGVGMPIRVYFDEPVADEAAVESHLRVTSSTPTDGVWNWVSDSEVHFRPSTYWPADTEVTLDAQLYGVDFGDGVWGEKDRTVSFSVGAKHVSVADAGTHTLTVYDGDKVVQTYPMSAGSDANPTHNGAHVVLEKFDTITMDSSTFGLAVDAPGGYRAEGVRYATRISNNGEFVHGAPWSVASQGSANVSHGCINLTDERAQWFYDFSVPGDVVEVVGSVGDTLGPADGDIYDWAVPWEDWKAGSALS</sequence>
<feature type="active site" description="Proton donor/acceptor" evidence="13">
    <location>
        <position position="318"/>
    </location>
</feature>
<dbReference type="OMA" id="TVWAQGH"/>
<evidence type="ECO:0000259" key="16">
    <source>
        <dbReference type="PROSITE" id="PS52029"/>
    </source>
</evidence>
<feature type="compositionally biased region" description="Low complexity" evidence="14">
    <location>
        <begin position="17"/>
        <end position="32"/>
    </location>
</feature>
<dbReference type="GO" id="GO:0005576">
    <property type="term" value="C:extracellular region"/>
    <property type="evidence" value="ECO:0007669"/>
    <property type="project" value="TreeGrafter"/>
</dbReference>
<comment type="pathway">
    <text evidence="12">Glycan biosynthesis.</text>
</comment>
<dbReference type="GO" id="GO:0016746">
    <property type="term" value="F:acyltransferase activity"/>
    <property type="evidence" value="ECO:0007669"/>
    <property type="project" value="UniProtKB-KW"/>
</dbReference>
<keyword evidence="2" id="KW-1003">Cell membrane</keyword>
<evidence type="ECO:0000256" key="3">
    <source>
        <dbReference type="ARBA" id="ARBA00022679"/>
    </source>
</evidence>
<evidence type="ECO:0000256" key="7">
    <source>
        <dbReference type="ARBA" id="ARBA00023136"/>
    </source>
</evidence>
<dbReference type="Gene3D" id="2.60.40.3780">
    <property type="match status" value="1"/>
</dbReference>
<evidence type="ECO:0000256" key="11">
    <source>
        <dbReference type="ARBA" id="ARBA00023316"/>
    </source>
</evidence>
<evidence type="ECO:0000256" key="12">
    <source>
        <dbReference type="ARBA" id="ARBA00060592"/>
    </source>
</evidence>